<evidence type="ECO:0000256" key="3">
    <source>
        <dbReference type="ARBA" id="ARBA00022679"/>
    </source>
</evidence>
<dbReference type="STRING" id="361077.A0A152A908"/>
<dbReference type="InterPro" id="IPR011009">
    <property type="entry name" value="Kinase-like_dom_sf"/>
</dbReference>
<evidence type="ECO:0000256" key="5">
    <source>
        <dbReference type="ARBA" id="ARBA00022777"/>
    </source>
</evidence>
<organism evidence="9 10">
    <name type="scientific">Tieghemostelium lacteum</name>
    <name type="common">Slime mold</name>
    <name type="synonym">Dictyostelium lacteum</name>
    <dbReference type="NCBI Taxonomy" id="361077"/>
    <lineage>
        <taxon>Eukaryota</taxon>
        <taxon>Amoebozoa</taxon>
        <taxon>Evosea</taxon>
        <taxon>Eumycetozoa</taxon>
        <taxon>Dictyostelia</taxon>
        <taxon>Dictyosteliales</taxon>
        <taxon>Raperosteliaceae</taxon>
        <taxon>Tieghemostelium</taxon>
    </lineage>
</organism>
<dbReference type="PROSITE" id="PS50011">
    <property type="entry name" value="PROTEIN_KINASE_DOM"/>
    <property type="match status" value="1"/>
</dbReference>
<dbReference type="PROSITE" id="PS00108">
    <property type="entry name" value="PROTEIN_KINASE_ST"/>
    <property type="match status" value="1"/>
</dbReference>
<dbReference type="Gene3D" id="3.30.200.20">
    <property type="entry name" value="Phosphorylase Kinase, domain 1"/>
    <property type="match status" value="1"/>
</dbReference>
<keyword evidence="4" id="KW-0547">Nucleotide-binding</keyword>
<dbReference type="InParanoid" id="A0A152A908"/>
<evidence type="ECO:0000256" key="1">
    <source>
        <dbReference type="ARBA" id="ARBA00022527"/>
    </source>
</evidence>
<feature type="compositionally biased region" description="Low complexity" evidence="7">
    <location>
        <begin position="492"/>
        <end position="515"/>
    </location>
</feature>
<dbReference type="SUPFAM" id="SSF56112">
    <property type="entry name" value="Protein kinase-like (PK-like)"/>
    <property type="match status" value="1"/>
</dbReference>
<feature type="domain" description="Protein kinase" evidence="8">
    <location>
        <begin position="287"/>
        <end position="561"/>
    </location>
</feature>
<dbReference type="PANTHER" id="PTHR24353">
    <property type="entry name" value="CYCLIC NUCLEOTIDE-DEPENDENT PROTEIN KINASE"/>
    <property type="match status" value="1"/>
</dbReference>
<proteinExistence type="predicted"/>
<protein>
    <submittedName>
        <fullName evidence="9">cAMP-dependent protein kinase</fullName>
    </submittedName>
</protein>
<dbReference type="AlphaFoldDB" id="A0A152A908"/>
<comment type="caution">
    <text evidence="9">The sequence shown here is derived from an EMBL/GenBank/DDBJ whole genome shotgun (WGS) entry which is preliminary data.</text>
</comment>
<keyword evidence="10" id="KW-1185">Reference proteome</keyword>
<evidence type="ECO:0000256" key="4">
    <source>
        <dbReference type="ARBA" id="ARBA00022741"/>
    </source>
</evidence>
<dbReference type="Pfam" id="PF00069">
    <property type="entry name" value="Pkinase"/>
    <property type="match status" value="1"/>
</dbReference>
<dbReference type="GO" id="GO:0005524">
    <property type="term" value="F:ATP binding"/>
    <property type="evidence" value="ECO:0007669"/>
    <property type="project" value="UniProtKB-KW"/>
</dbReference>
<evidence type="ECO:0000313" key="9">
    <source>
        <dbReference type="EMBL" id="KYR02704.1"/>
    </source>
</evidence>
<dbReference type="SMART" id="SM00220">
    <property type="entry name" value="S_TKc"/>
    <property type="match status" value="1"/>
</dbReference>
<keyword evidence="6" id="KW-0067">ATP-binding</keyword>
<sequence length="619" mass="70545">MNNIPNLSLSEKYINYYFNSSNPSPISPQDFPNHIDNINFEYQLKLLDLVANSLSSIEILINHINLNNSIDTVDKCQVLMSKSTLESFYSSVQKKLLYPQLSVPSSQLQSNPNRFVLKLPPKKNLKSSPYPVSCNNNNNNNNNIISPISYKPANNNNLYNYDNNQQSILVPTTPLSNSIDRITTSPPPFVNTPTLVPISPFTPRSLSATPPTPSLVAFNLESKLHNQSYNNLYNNNDMGSIYDGTFLSSAVPPTPFELEYNEQSYQFGRQQYAQQSIEWKHSKISDFTYLYKIASGSFGTAILCCHKQTGIYMCSKLVNKSRLIHQKQKEHLMNERSVMLSLNHPYIVKLYATYNSKNYLFFMMEYLSKGDLFTFIHSHKMRFHEDIIRHAIAEIIVAIEYLHQNDIVYRDLKPENILLDDQGHIKLTDFGLAKRLGSQRTASVCGSIDYIAPEIVQNSSGGYNKSVDWWSLGILIYEIINGSPPFLNCGSTTNTINQPNNNSNNNNNNNTENRYPNTPVFSNKYYSLELHDLIKSLIVSAPEKRLGGKFGAIEIKSHPWFNDLNWKSVQSRSGYGPFYHLEAFKNIGHQQATHYMDDSFILESSQPVNDEFSIFDSKQ</sequence>
<dbReference type="InterPro" id="IPR008271">
    <property type="entry name" value="Ser/Thr_kinase_AS"/>
</dbReference>
<evidence type="ECO:0000313" key="10">
    <source>
        <dbReference type="Proteomes" id="UP000076078"/>
    </source>
</evidence>
<dbReference type="EMBL" id="LODT01000001">
    <property type="protein sequence ID" value="KYR02704.1"/>
    <property type="molecule type" value="Genomic_DNA"/>
</dbReference>
<dbReference type="InterPro" id="IPR000719">
    <property type="entry name" value="Prot_kinase_dom"/>
</dbReference>
<dbReference type="GO" id="GO:0005952">
    <property type="term" value="C:cAMP-dependent protein kinase complex"/>
    <property type="evidence" value="ECO:0007669"/>
    <property type="project" value="TreeGrafter"/>
</dbReference>
<reference evidence="9 10" key="1">
    <citation type="submission" date="2015-12" db="EMBL/GenBank/DDBJ databases">
        <title>Dictyostelia acquired genes for synthesis and detection of signals that induce cell-type specialization by lateral gene transfer from prokaryotes.</title>
        <authorList>
            <person name="Gloeckner G."/>
            <person name="Schaap P."/>
        </authorList>
    </citation>
    <scope>NUCLEOTIDE SEQUENCE [LARGE SCALE GENOMIC DNA]</scope>
    <source>
        <strain evidence="9 10">TK</strain>
    </source>
</reference>
<keyword evidence="2" id="KW-0597">Phosphoprotein</keyword>
<gene>
    <name evidence="9" type="ORF">DLAC_00165</name>
</gene>
<feature type="region of interest" description="Disordered" evidence="7">
    <location>
        <begin position="491"/>
        <end position="515"/>
    </location>
</feature>
<dbReference type="PANTHER" id="PTHR24353:SF110">
    <property type="entry name" value="DEVELOPMENTALLY-REGULATED PROTEIN KINASE 1"/>
    <property type="match status" value="1"/>
</dbReference>
<evidence type="ECO:0000256" key="2">
    <source>
        <dbReference type="ARBA" id="ARBA00022553"/>
    </source>
</evidence>
<dbReference type="OMA" id="NINFEYQ"/>
<keyword evidence="5 9" id="KW-0418">Kinase</keyword>
<accession>A0A152A908</accession>
<dbReference type="Gene3D" id="1.10.510.10">
    <property type="entry name" value="Transferase(Phosphotransferase) domain 1"/>
    <property type="match status" value="1"/>
</dbReference>
<keyword evidence="3" id="KW-0808">Transferase</keyword>
<keyword evidence="1" id="KW-0723">Serine/threonine-protein kinase</keyword>
<evidence type="ECO:0000256" key="7">
    <source>
        <dbReference type="SAM" id="MobiDB-lite"/>
    </source>
</evidence>
<dbReference type="Proteomes" id="UP000076078">
    <property type="component" value="Unassembled WGS sequence"/>
</dbReference>
<name>A0A152A908_TIELA</name>
<evidence type="ECO:0000259" key="8">
    <source>
        <dbReference type="PROSITE" id="PS50011"/>
    </source>
</evidence>
<dbReference type="GO" id="GO:0005829">
    <property type="term" value="C:cytosol"/>
    <property type="evidence" value="ECO:0007669"/>
    <property type="project" value="TreeGrafter"/>
</dbReference>
<dbReference type="FunFam" id="1.10.510.10:FF:000048">
    <property type="entry name" value="Protein kinase C"/>
    <property type="match status" value="1"/>
</dbReference>
<dbReference type="OrthoDB" id="20931at2759"/>
<evidence type="ECO:0000256" key="6">
    <source>
        <dbReference type="ARBA" id="ARBA00022840"/>
    </source>
</evidence>
<dbReference type="GO" id="GO:0004691">
    <property type="term" value="F:cAMP-dependent protein kinase activity"/>
    <property type="evidence" value="ECO:0007669"/>
    <property type="project" value="TreeGrafter"/>
</dbReference>